<feature type="domain" description="DUF1468" evidence="3">
    <location>
        <begin position="48"/>
        <end position="181"/>
    </location>
</feature>
<gene>
    <name evidence="4" type="ORF">CLV63_119119</name>
</gene>
<feature type="transmembrane region" description="Helical" evidence="2">
    <location>
        <begin position="76"/>
        <end position="95"/>
    </location>
</feature>
<evidence type="ECO:0000313" key="4">
    <source>
        <dbReference type="EMBL" id="PSK91838.1"/>
    </source>
</evidence>
<organism evidence="4 5">
    <name type="scientific">Murinocardiopsis flavida</name>
    <dbReference type="NCBI Taxonomy" id="645275"/>
    <lineage>
        <taxon>Bacteria</taxon>
        <taxon>Bacillati</taxon>
        <taxon>Actinomycetota</taxon>
        <taxon>Actinomycetes</taxon>
        <taxon>Streptosporangiales</taxon>
        <taxon>Nocardiopsidaceae</taxon>
        <taxon>Murinocardiopsis</taxon>
    </lineage>
</organism>
<dbReference type="EMBL" id="PYGA01000019">
    <property type="protein sequence ID" value="PSK91838.1"/>
    <property type="molecule type" value="Genomic_DNA"/>
</dbReference>
<keyword evidence="2" id="KW-0812">Transmembrane</keyword>
<accession>A0A2P8D3P0</accession>
<evidence type="ECO:0000256" key="2">
    <source>
        <dbReference type="SAM" id="Phobius"/>
    </source>
</evidence>
<dbReference type="RefSeq" id="WP_106585502.1">
    <property type="nucleotide sequence ID" value="NZ_PYGA01000019.1"/>
</dbReference>
<feature type="transmembrane region" description="Helical" evidence="2">
    <location>
        <begin position="160"/>
        <end position="180"/>
    </location>
</feature>
<dbReference type="InterPro" id="IPR009936">
    <property type="entry name" value="DUF1468"/>
</dbReference>
<dbReference type="Pfam" id="PF07331">
    <property type="entry name" value="TctB"/>
    <property type="match status" value="1"/>
</dbReference>
<reference evidence="4 5" key="1">
    <citation type="submission" date="2018-03" db="EMBL/GenBank/DDBJ databases">
        <title>Genomic Encyclopedia of Archaeal and Bacterial Type Strains, Phase II (KMG-II): from individual species to whole genera.</title>
        <authorList>
            <person name="Goeker M."/>
        </authorList>
    </citation>
    <scope>NUCLEOTIDE SEQUENCE [LARGE SCALE GENOMIC DNA]</scope>
    <source>
        <strain evidence="4 5">DSM 45312</strain>
    </source>
</reference>
<dbReference type="OrthoDB" id="8455333at2"/>
<sequence length="188" mass="19511">MTRTTFTWPRIPLQRRAAEPTRDGRTGAADRPAAPARRITGATVFYLIVTAVLIGYTAMAFGMDWRTDAGRIGPGYFPRILGVIGVALAALATIGSLRPTAAGPGEAAPRHPWPVAATCAGLAGFAAVMVPVGAIVTGALLLTGLLLLVDRTRPVRAAALGIGFPIALYVVFDILLNAALPSGVLPFL</sequence>
<dbReference type="AlphaFoldDB" id="A0A2P8D3P0"/>
<keyword evidence="5" id="KW-1185">Reference proteome</keyword>
<feature type="transmembrane region" description="Helical" evidence="2">
    <location>
        <begin position="44"/>
        <end position="64"/>
    </location>
</feature>
<dbReference type="Proteomes" id="UP000240542">
    <property type="component" value="Unassembled WGS sequence"/>
</dbReference>
<name>A0A2P8D3P0_9ACTN</name>
<proteinExistence type="predicted"/>
<feature type="compositionally biased region" description="Basic and acidic residues" evidence="1">
    <location>
        <begin position="16"/>
        <end position="25"/>
    </location>
</feature>
<protein>
    <submittedName>
        <fullName evidence="4">Tripartite tricarboxylate transporter TctB family protein</fullName>
    </submittedName>
</protein>
<feature type="transmembrane region" description="Helical" evidence="2">
    <location>
        <begin position="115"/>
        <end position="148"/>
    </location>
</feature>
<keyword evidence="2" id="KW-1133">Transmembrane helix</keyword>
<evidence type="ECO:0000259" key="3">
    <source>
        <dbReference type="Pfam" id="PF07331"/>
    </source>
</evidence>
<evidence type="ECO:0000313" key="5">
    <source>
        <dbReference type="Proteomes" id="UP000240542"/>
    </source>
</evidence>
<keyword evidence="2" id="KW-0472">Membrane</keyword>
<comment type="caution">
    <text evidence="4">The sequence shown here is derived from an EMBL/GenBank/DDBJ whole genome shotgun (WGS) entry which is preliminary data.</text>
</comment>
<feature type="region of interest" description="Disordered" evidence="1">
    <location>
        <begin position="12"/>
        <end position="34"/>
    </location>
</feature>
<evidence type="ECO:0000256" key="1">
    <source>
        <dbReference type="SAM" id="MobiDB-lite"/>
    </source>
</evidence>